<feature type="active site" evidence="15">
    <location>
        <position position="392"/>
    </location>
</feature>
<dbReference type="SUPFAM" id="SSF51126">
    <property type="entry name" value="Pectin lyase-like"/>
    <property type="match status" value="1"/>
</dbReference>
<dbReference type="InterPro" id="IPR006501">
    <property type="entry name" value="Pectinesterase_inhib_dom"/>
</dbReference>
<organism evidence="18 19">
    <name type="scientific">Lithospermum erythrorhizon</name>
    <name type="common">Purple gromwell</name>
    <name type="synonym">Lithospermum officinale var. erythrorhizon</name>
    <dbReference type="NCBI Taxonomy" id="34254"/>
    <lineage>
        <taxon>Eukaryota</taxon>
        <taxon>Viridiplantae</taxon>
        <taxon>Streptophyta</taxon>
        <taxon>Embryophyta</taxon>
        <taxon>Tracheophyta</taxon>
        <taxon>Spermatophyta</taxon>
        <taxon>Magnoliopsida</taxon>
        <taxon>eudicotyledons</taxon>
        <taxon>Gunneridae</taxon>
        <taxon>Pentapetalae</taxon>
        <taxon>asterids</taxon>
        <taxon>lamiids</taxon>
        <taxon>Boraginales</taxon>
        <taxon>Boraginaceae</taxon>
        <taxon>Boraginoideae</taxon>
        <taxon>Lithospermeae</taxon>
        <taxon>Lithospermum</taxon>
    </lineage>
</organism>
<dbReference type="GO" id="GO:0030599">
    <property type="term" value="F:pectinesterase activity"/>
    <property type="evidence" value="ECO:0007669"/>
    <property type="project" value="UniProtKB-EC"/>
</dbReference>
<keyword evidence="8" id="KW-0378">Hydrolase</keyword>
<comment type="similarity">
    <text evidence="3">In the N-terminal section; belongs to the PMEI family.</text>
</comment>
<name>A0AAV3R7B7_LITER</name>
<evidence type="ECO:0000256" key="4">
    <source>
        <dbReference type="ARBA" id="ARBA00007786"/>
    </source>
</evidence>
<evidence type="ECO:0000256" key="10">
    <source>
        <dbReference type="ARBA" id="ARBA00023157"/>
    </source>
</evidence>
<keyword evidence="11" id="KW-0325">Glycoprotein</keyword>
<comment type="similarity">
    <text evidence="4">In the C-terminal section; belongs to the pectinesterase family.</text>
</comment>
<comment type="subcellular location">
    <subcellularLocation>
        <location evidence="1">Secreted</location>
        <location evidence="1">Cell wall</location>
    </subcellularLocation>
</comment>
<dbReference type="Pfam" id="PF04043">
    <property type="entry name" value="PMEI"/>
    <property type="match status" value="1"/>
</dbReference>
<evidence type="ECO:0000256" key="8">
    <source>
        <dbReference type="ARBA" id="ARBA00022801"/>
    </source>
</evidence>
<feature type="region of interest" description="Disordered" evidence="16">
    <location>
        <begin position="730"/>
        <end position="780"/>
    </location>
</feature>
<evidence type="ECO:0000256" key="9">
    <source>
        <dbReference type="ARBA" id="ARBA00023085"/>
    </source>
</evidence>
<evidence type="ECO:0000256" key="5">
    <source>
        <dbReference type="ARBA" id="ARBA00013229"/>
    </source>
</evidence>
<dbReference type="PROSITE" id="PS00503">
    <property type="entry name" value="PECTINESTERASE_2"/>
    <property type="match status" value="1"/>
</dbReference>
<evidence type="ECO:0000313" key="18">
    <source>
        <dbReference type="EMBL" id="GAA0171833.1"/>
    </source>
</evidence>
<dbReference type="PANTHER" id="PTHR31707">
    <property type="entry name" value="PECTINESTERASE"/>
    <property type="match status" value="1"/>
</dbReference>
<keyword evidence="9" id="KW-0063">Aspartyl esterase</keyword>
<keyword evidence="7" id="KW-0964">Secreted</keyword>
<protein>
    <recommendedName>
        <fullName evidence="5">pectinesterase</fullName>
        <ecNumber evidence="5">3.1.1.11</ecNumber>
    </recommendedName>
</protein>
<evidence type="ECO:0000256" key="15">
    <source>
        <dbReference type="PROSITE-ProRule" id="PRU10040"/>
    </source>
</evidence>
<evidence type="ECO:0000313" key="19">
    <source>
        <dbReference type="Proteomes" id="UP001454036"/>
    </source>
</evidence>
<feature type="compositionally biased region" description="Basic residues" evidence="16">
    <location>
        <begin position="751"/>
        <end position="760"/>
    </location>
</feature>
<evidence type="ECO:0000259" key="17">
    <source>
        <dbReference type="SMART" id="SM00856"/>
    </source>
</evidence>
<dbReference type="GO" id="GO:0042545">
    <property type="term" value="P:cell wall modification"/>
    <property type="evidence" value="ECO:0007669"/>
    <property type="project" value="InterPro"/>
</dbReference>
<comment type="caution">
    <text evidence="18">The sequence shown here is derived from an EMBL/GenBank/DDBJ whole genome shotgun (WGS) entry which is preliminary data.</text>
</comment>
<reference evidence="18 19" key="1">
    <citation type="submission" date="2024-01" db="EMBL/GenBank/DDBJ databases">
        <title>The complete chloroplast genome sequence of Lithospermum erythrorhizon: insights into the phylogenetic relationship among Boraginaceae species and the maternal lineages of purple gromwells.</title>
        <authorList>
            <person name="Okada T."/>
            <person name="Watanabe K."/>
        </authorList>
    </citation>
    <scope>NUCLEOTIDE SEQUENCE [LARGE SCALE GENOMIC DNA]</scope>
</reference>
<dbReference type="InterPro" id="IPR033131">
    <property type="entry name" value="Pectinesterase_Asp_AS"/>
</dbReference>
<sequence>MANNRSKRNLTMAGVASLFLVAMIVALTMDMEGEKKDGSKQVINDSKKSVESICESTDYKDACMKSLDGANTSDPHELVQVAFQAAMTSIEKAAKDSTLLKSLQSDPRAKIALDNCQELANRALNDLKRSFSKFSNFDYTKMNELLDDLKIWISGAGTYQQTCLDGFEGVQGDSGVRMKHALNTSMELTSNALAMVSEVSSLLTSFGSSFKRRLLSNDGGFPDWVESGHRHLLTLPPGQLTPDLVIAKDGSGNYLTINEALKDIPNNNNKTFVIYIKEGVYVEKVTFNSTWTNLMVVGDGPTKTRITGSLNFYDGTPTYHTATVAALGDFFIAKDIGFENSAGAIKHQAVALRVGADKSIFFNCHMDGYQDTLYAHTYRQYYRDCKISGTIDFIFGDSAALFQNCILEVRQPLPNQQCIVTAQGRKDPRQPTGLTLQNCSFVADPAFYPVRANTRSYLGRPWKEYSRTIIMESFLDDLIHPEGWLAWNGTFGLETLFYSEFNNRGPGSPKDRRLKWTGVKELPADRVQRFTGNPFFLGDSWIPQTGVPYVGDFMYPLPLVNPTTTFTPISELENRDLGNAKDKSSYKARKDLLTDSITLDPMSLTGAPVPLVPSSIPVNLPVTAAAPVVVEPSTIPVNLPVAAAPVSMEPSIPVNLPVAAAPVSVVPSAIPVILLVAAAPVAVEPSSIPLNLPVAAAPVATIPSSNPVNPSIAAVPVSVTPLPTFDPSKITTLPLTTSFPPTPSPQPARPRGNRNHRKRLPTPSNSPPTTPTITTGGSVHQTGFLGISNKIIIGIVKDI</sequence>
<comment type="catalytic activity">
    <reaction evidence="13">
        <text>[(1-&gt;4)-alpha-D-galacturonosyl methyl ester](n) + n H2O = [(1-&gt;4)-alpha-D-galacturonosyl](n) + n methanol + n H(+)</text>
        <dbReference type="Rhea" id="RHEA:22380"/>
        <dbReference type="Rhea" id="RHEA-COMP:14570"/>
        <dbReference type="Rhea" id="RHEA-COMP:14573"/>
        <dbReference type="ChEBI" id="CHEBI:15377"/>
        <dbReference type="ChEBI" id="CHEBI:15378"/>
        <dbReference type="ChEBI" id="CHEBI:17790"/>
        <dbReference type="ChEBI" id="CHEBI:140522"/>
        <dbReference type="ChEBI" id="CHEBI:140523"/>
        <dbReference type="EC" id="3.1.1.11"/>
    </reaction>
</comment>
<evidence type="ECO:0000256" key="12">
    <source>
        <dbReference type="ARBA" id="ARBA00023316"/>
    </source>
</evidence>
<evidence type="ECO:0000256" key="2">
    <source>
        <dbReference type="ARBA" id="ARBA00005184"/>
    </source>
</evidence>
<dbReference type="Proteomes" id="UP001454036">
    <property type="component" value="Unassembled WGS sequence"/>
</dbReference>
<dbReference type="EC" id="3.1.1.11" evidence="5"/>
<dbReference type="AlphaFoldDB" id="A0AAV3R7B7"/>
<comment type="pathway">
    <text evidence="2">Glycan metabolism; pectin degradation; 2-dehydro-3-deoxy-D-gluconate from pectin: step 1/5.</text>
</comment>
<dbReference type="EMBL" id="BAABME010007849">
    <property type="protein sequence ID" value="GAA0171833.1"/>
    <property type="molecule type" value="Genomic_DNA"/>
</dbReference>
<evidence type="ECO:0000256" key="14">
    <source>
        <dbReference type="ARBA" id="ARBA00057335"/>
    </source>
</evidence>
<comment type="function">
    <text evidence="14">Acts in the modification of cell walls via demethylesterification of cell wall pectin.</text>
</comment>
<keyword evidence="6" id="KW-0134">Cell wall</keyword>
<keyword evidence="19" id="KW-1185">Reference proteome</keyword>
<evidence type="ECO:0000256" key="13">
    <source>
        <dbReference type="ARBA" id="ARBA00047928"/>
    </source>
</evidence>
<dbReference type="GO" id="GO:0004857">
    <property type="term" value="F:enzyme inhibitor activity"/>
    <property type="evidence" value="ECO:0007669"/>
    <property type="project" value="InterPro"/>
</dbReference>
<evidence type="ECO:0000256" key="1">
    <source>
        <dbReference type="ARBA" id="ARBA00004191"/>
    </source>
</evidence>
<evidence type="ECO:0000256" key="7">
    <source>
        <dbReference type="ARBA" id="ARBA00022525"/>
    </source>
</evidence>
<evidence type="ECO:0000256" key="6">
    <source>
        <dbReference type="ARBA" id="ARBA00022512"/>
    </source>
</evidence>
<proteinExistence type="inferred from homology"/>
<evidence type="ECO:0000256" key="11">
    <source>
        <dbReference type="ARBA" id="ARBA00023180"/>
    </source>
</evidence>
<dbReference type="InterPro" id="IPR035513">
    <property type="entry name" value="Invertase/methylesterase_inhib"/>
</dbReference>
<dbReference type="NCBIfam" id="TIGR01614">
    <property type="entry name" value="PME_inhib"/>
    <property type="match status" value="1"/>
</dbReference>
<dbReference type="Gene3D" id="2.160.20.10">
    <property type="entry name" value="Single-stranded right-handed beta-helix, Pectin lyase-like"/>
    <property type="match status" value="1"/>
</dbReference>
<gene>
    <name evidence="18" type="ORF">LIER_25778</name>
</gene>
<dbReference type="Gene3D" id="1.20.140.40">
    <property type="entry name" value="Invertase/pectin methylesterase inhibitor family protein"/>
    <property type="match status" value="1"/>
</dbReference>
<dbReference type="FunFam" id="2.160.20.10:FF:000001">
    <property type="entry name" value="Pectinesterase"/>
    <property type="match status" value="1"/>
</dbReference>
<dbReference type="SUPFAM" id="SSF101148">
    <property type="entry name" value="Plant invertase/pectin methylesterase inhibitor"/>
    <property type="match status" value="1"/>
</dbReference>
<keyword evidence="10" id="KW-1015">Disulfide bond</keyword>
<dbReference type="InterPro" id="IPR012334">
    <property type="entry name" value="Pectin_lyas_fold"/>
</dbReference>
<dbReference type="InterPro" id="IPR011050">
    <property type="entry name" value="Pectin_lyase_fold/virulence"/>
</dbReference>
<dbReference type="FunFam" id="1.20.140.40:FF:000001">
    <property type="entry name" value="Pectinesterase"/>
    <property type="match status" value="1"/>
</dbReference>
<evidence type="ECO:0000256" key="16">
    <source>
        <dbReference type="SAM" id="MobiDB-lite"/>
    </source>
</evidence>
<dbReference type="Pfam" id="PF01095">
    <property type="entry name" value="Pectinesterase"/>
    <property type="match status" value="1"/>
</dbReference>
<feature type="domain" description="Pectinesterase inhibitor" evidence="17">
    <location>
        <begin position="45"/>
        <end position="195"/>
    </location>
</feature>
<dbReference type="SMART" id="SM00856">
    <property type="entry name" value="PMEI"/>
    <property type="match status" value="1"/>
</dbReference>
<accession>A0AAV3R7B7</accession>
<dbReference type="InterPro" id="IPR000070">
    <property type="entry name" value="Pectinesterase_cat"/>
</dbReference>
<keyword evidence="12" id="KW-0961">Cell wall biogenesis/degradation</keyword>
<dbReference type="CDD" id="cd15798">
    <property type="entry name" value="PMEI-like_3"/>
    <property type="match status" value="1"/>
</dbReference>
<evidence type="ECO:0000256" key="3">
    <source>
        <dbReference type="ARBA" id="ARBA00006027"/>
    </source>
</evidence>